<accession>A0A4C1UWV2</accession>
<evidence type="ECO:0000256" key="1">
    <source>
        <dbReference type="SAM" id="MobiDB-lite"/>
    </source>
</evidence>
<dbReference type="EMBL" id="BGZK01000240">
    <property type="protein sequence ID" value="GBP30983.1"/>
    <property type="molecule type" value="Genomic_DNA"/>
</dbReference>
<feature type="region of interest" description="Disordered" evidence="1">
    <location>
        <begin position="1"/>
        <end position="47"/>
    </location>
</feature>
<comment type="caution">
    <text evidence="2">The sequence shown here is derived from an EMBL/GenBank/DDBJ whole genome shotgun (WGS) entry which is preliminary data.</text>
</comment>
<protein>
    <submittedName>
        <fullName evidence="2">Uncharacterized protein</fullName>
    </submittedName>
</protein>
<organism evidence="2 3">
    <name type="scientific">Eumeta variegata</name>
    <name type="common">Bagworm moth</name>
    <name type="synonym">Eumeta japonica</name>
    <dbReference type="NCBI Taxonomy" id="151549"/>
    <lineage>
        <taxon>Eukaryota</taxon>
        <taxon>Metazoa</taxon>
        <taxon>Ecdysozoa</taxon>
        <taxon>Arthropoda</taxon>
        <taxon>Hexapoda</taxon>
        <taxon>Insecta</taxon>
        <taxon>Pterygota</taxon>
        <taxon>Neoptera</taxon>
        <taxon>Endopterygota</taxon>
        <taxon>Lepidoptera</taxon>
        <taxon>Glossata</taxon>
        <taxon>Ditrysia</taxon>
        <taxon>Tineoidea</taxon>
        <taxon>Psychidae</taxon>
        <taxon>Oiketicinae</taxon>
        <taxon>Eumeta</taxon>
    </lineage>
</organism>
<evidence type="ECO:0000313" key="2">
    <source>
        <dbReference type="EMBL" id="GBP30983.1"/>
    </source>
</evidence>
<dbReference type="Proteomes" id="UP000299102">
    <property type="component" value="Unassembled WGS sequence"/>
</dbReference>
<dbReference type="AlphaFoldDB" id="A0A4C1UWV2"/>
<keyword evidence="3" id="KW-1185">Reference proteome</keyword>
<gene>
    <name evidence="2" type="ORF">EVAR_81881_1</name>
</gene>
<evidence type="ECO:0000313" key="3">
    <source>
        <dbReference type="Proteomes" id="UP000299102"/>
    </source>
</evidence>
<reference evidence="2 3" key="1">
    <citation type="journal article" date="2019" name="Commun. Biol.">
        <title>The bagworm genome reveals a unique fibroin gene that provides high tensile strength.</title>
        <authorList>
            <person name="Kono N."/>
            <person name="Nakamura H."/>
            <person name="Ohtoshi R."/>
            <person name="Tomita M."/>
            <person name="Numata K."/>
            <person name="Arakawa K."/>
        </authorList>
    </citation>
    <scope>NUCLEOTIDE SEQUENCE [LARGE SCALE GENOMIC DNA]</scope>
</reference>
<sequence length="91" mass="10179">MLLHERAHTRPAAMRRNKDIPIVPAVTQNKQRPRSGRARSFEGAPDLKPRVRGERAYCTAEVIEVNTYASAEKAPKSISVTVLLPETKITE</sequence>
<proteinExistence type="predicted"/>
<name>A0A4C1UWV2_EUMVA</name>